<evidence type="ECO:0000313" key="1">
    <source>
        <dbReference type="Ensembl" id="ENSCINP00000029411.1"/>
    </source>
</evidence>
<sequence length="127" mass="14534">MLEKIAKLEVNRDGMLEEIIQLHQVPVAACVKLAVDSQQTGKLQQVFGSRGVHDDIKVKIKRKYAAEHGVEISDDELLQRTLKKKKRLRIKAAKQIIQSSFVEQNENGSYNDDVIKQVAKDVREFFM</sequence>
<accession>F6XPU5</accession>
<dbReference type="Proteomes" id="UP000008144">
    <property type="component" value="Chromosome 10"/>
</dbReference>
<dbReference type="GeneTree" id="ENSGT00660000097316"/>
<dbReference type="InParanoid" id="F6XPU5"/>
<reference evidence="2" key="1">
    <citation type="journal article" date="2002" name="Science">
        <title>The draft genome of Ciona intestinalis: insights into chordate and vertebrate origins.</title>
        <authorList>
            <person name="Dehal P."/>
            <person name="Satou Y."/>
            <person name="Campbell R.K."/>
            <person name="Chapman J."/>
            <person name="Degnan B."/>
            <person name="De Tomaso A."/>
            <person name="Davidson B."/>
            <person name="Di Gregorio A."/>
            <person name="Gelpke M."/>
            <person name="Goodstein D.M."/>
            <person name="Harafuji N."/>
            <person name="Hastings K.E."/>
            <person name="Ho I."/>
            <person name="Hotta K."/>
            <person name="Huang W."/>
            <person name="Kawashima T."/>
            <person name="Lemaire P."/>
            <person name="Martinez D."/>
            <person name="Meinertzhagen I.A."/>
            <person name="Necula S."/>
            <person name="Nonaka M."/>
            <person name="Putnam N."/>
            <person name="Rash S."/>
            <person name="Saiga H."/>
            <person name="Satake M."/>
            <person name="Terry A."/>
            <person name="Yamada L."/>
            <person name="Wang H.G."/>
            <person name="Awazu S."/>
            <person name="Azumi K."/>
            <person name="Boore J."/>
            <person name="Branno M."/>
            <person name="Chin-Bow S."/>
            <person name="DeSantis R."/>
            <person name="Doyle S."/>
            <person name="Francino P."/>
            <person name="Keys D.N."/>
            <person name="Haga S."/>
            <person name="Hayashi H."/>
            <person name="Hino K."/>
            <person name="Imai K.S."/>
            <person name="Inaba K."/>
            <person name="Kano S."/>
            <person name="Kobayashi K."/>
            <person name="Kobayashi M."/>
            <person name="Lee B.I."/>
            <person name="Makabe K.W."/>
            <person name="Manohar C."/>
            <person name="Matassi G."/>
            <person name="Medina M."/>
            <person name="Mochizuki Y."/>
            <person name="Mount S."/>
            <person name="Morishita T."/>
            <person name="Miura S."/>
            <person name="Nakayama A."/>
            <person name="Nishizaka S."/>
            <person name="Nomoto H."/>
            <person name="Ohta F."/>
            <person name="Oishi K."/>
            <person name="Rigoutsos I."/>
            <person name="Sano M."/>
            <person name="Sasaki A."/>
            <person name="Sasakura Y."/>
            <person name="Shoguchi E."/>
            <person name="Shin-i T."/>
            <person name="Spagnuolo A."/>
            <person name="Stainier D."/>
            <person name="Suzuki M.M."/>
            <person name="Tassy O."/>
            <person name="Takatori N."/>
            <person name="Tokuoka M."/>
            <person name="Yagi K."/>
            <person name="Yoshizaki F."/>
            <person name="Wada S."/>
            <person name="Zhang C."/>
            <person name="Hyatt P.D."/>
            <person name="Larimer F."/>
            <person name="Detter C."/>
            <person name="Doggett N."/>
            <person name="Glavina T."/>
            <person name="Hawkins T."/>
            <person name="Richardson P."/>
            <person name="Lucas S."/>
            <person name="Kohara Y."/>
            <person name="Levine M."/>
            <person name="Satoh N."/>
            <person name="Rokhsar D.S."/>
        </authorList>
    </citation>
    <scope>NUCLEOTIDE SEQUENCE [LARGE SCALE GENOMIC DNA]</scope>
</reference>
<dbReference type="AlphaFoldDB" id="F6XPU5"/>
<reference evidence="1" key="2">
    <citation type="journal article" date="2008" name="Genome Biol.">
        <title>Improved genome assembly and evidence-based global gene model set for the chordate Ciona intestinalis: new insight into intron and operon populations.</title>
        <authorList>
            <person name="Satou Y."/>
            <person name="Mineta K."/>
            <person name="Ogasawara M."/>
            <person name="Sasakura Y."/>
            <person name="Shoguchi E."/>
            <person name="Ueno K."/>
            <person name="Yamada L."/>
            <person name="Matsumoto J."/>
            <person name="Wasserscheid J."/>
            <person name="Dewar K."/>
            <person name="Wiley G.B."/>
            <person name="Macmil S.L."/>
            <person name="Roe B.A."/>
            <person name="Zeller R.W."/>
            <person name="Hastings K.E."/>
            <person name="Lemaire P."/>
            <person name="Lindquist E."/>
            <person name="Endo T."/>
            <person name="Hotta K."/>
            <person name="Inaba K."/>
        </authorList>
    </citation>
    <scope>NUCLEOTIDE SEQUENCE [LARGE SCALE GENOMIC DNA]</scope>
    <source>
        <strain evidence="1">wild type</strain>
    </source>
</reference>
<keyword evidence="2" id="KW-1185">Reference proteome</keyword>
<reference evidence="1" key="4">
    <citation type="submission" date="2025-09" db="UniProtKB">
        <authorList>
            <consortium name="Ensembl"/>
        </authorList>
    </citation>
    <scope>IDENTIFICATION</scope>
</reference>
<protein>
    <submittedName>
        <fullName evidence="1">Uncharacterized protein</fullName>
    </submittedName>
</protein>
<organism evidence="1 2">
    <name type="scientific">Ciona intestinalis</name>
    <name type="common">Transparent sea squirt</name>
    <name type="synonym">Ascidia intestinalis</name>
    <dbReference type="NCBI Taxonomy" id="7719"/>
    <lineage>
        <taxon>Eukaryota</taxon>
        <taxon>Metazoa</taxon>
        <taxon>Chordata</taxon>
        <taxon>Tunicata</taxon>
        <taxon>Ascidiacea</taxon>
        <taxon>Phlebobranchia</taxon>
        <taxon>Cionidae</taxon>
        <taxon>Ciona</taxon>
    </lineage>
</organism>
<dbReference type="Ensembl" id="ENSCINT00000029657.1">
    <property type="protein sequence ID" value="ENSCINP00000029411.1"/>
    <property type="gene ID" value="ENSCING00000017332.1"/>
</dbReference>
<name>F6XPU5_CIOIN</name>
<proteinExistence type="predicted"/>
<dbReference type="EMBL" id="EAAA01000569">
    <property type="status" value="NOT_ANNOTATED_CDS"/>
    <property type="molecule type" value="Genomic_DNA"/>
</dbReference>
<dbReference type="HOGENOM" id="CLU_1969741_0_0_1"/>
<evidence type="ECO:0000313" key="2">
    <source>
        <dbReference type="Proteomes" id="UP000008144"/>
    </source>
</evidence>
<reference evidence="1" key="3">
    <citation type="submission" date="2025-08" db="UniProtKB">
        <authorList>
            <consortium name="Ensembl"/>
        </authorList>
    </citation>
    <scope>IDENTIFICATION</scope>
</reference>